<name>A0A7J7KP76_BUGNE</name>
<dbReference type="EMBL" id="VXIV02000188">
    <property type="protein sequence ID" value="KAF6039989.1"/>
    <property type="molecule type" value="Genomic_DNA"/>
</dbReference>
<accession>A0A7J7KP76</accession>
<dbReference type="Proteomes" id="UP000593567">
    <property type="component" value="Unassembled WGS sequence"/>
</dbReference>
<evidence type="ECO:0000313" key="2">
    <source>
        <dbReference type="Proteomes" id="UP000593567"/>
    </source>
</evidence>
<dbReference type="AlphaFoldDB" id="A0A7J7KP76"/>
<keyword evidence="2" id="KW-1185">Reference proteome</keyword>
<gene>
    <name evidence="1" type="ORF">EB796_001676</name>
</gene>
<proteinExistence type="predicted"/>
<dbReference type="OrthoDB" id="19482at2759"/>
<organism evidence="1 2">
    <name type="scientific">Bugula neritina</name>
    <name type="common">Brown bryozoan</name>
    <name type="synonym">Sertularia neritina</name>
    <dbReference type="NCBI Taxonomy" id="10212"/>
    <lineage>
        <taxon>Eukaryota</taxon>
        <taxon>Metazoa</taxon>
        <taxon>Spiralia</taxon>
        <taxon>Lophotrochozoa</taxon>
        <taxon>Bryozoa</taxon>
        <taxon>Gymnolaemata</taxon>
        <taxon>Cheilostomatida</taxon>
        <taxon>Flustrina</taxon>
        <taxon>Buguloidea</taxon>
        <taxon>Bugulidae</taxon>
        <taxon>Bugula</taxon>
    </lineage>
</organism>
<sequence>MILSVVAEHTSSESHHMDTFKSLLTSRTEEYVEEVLAPYFGGIMAFVKEAENRLEQDRAGDYAKHEPCIGTVAYLMFELWCCAGVTHQSHYDVISLSY</sequence>
<comment type="caution">
    <text evidence="1">The sequence shown here is derived from an EMBL/GenBank/DDBJ whole genome shotgun (WGS) entry which is preliminary data.</text>
</comment>
<reference evidence="1" key="1">
    <citation type="submission" date="2020-06" db="EMBL/GenBank/DDBJ databases">
        <title>Draft genome of Bugula neritina, a colonial animal packing powerful symbionts and potential medicines.</title>
        <authorList>
            <person name="Rayko M."/>
        </authorList>
    </citation>
    <scope>NUCLEOTIDE SEQUENCE [LARGE SCALE GENOMIC DNA]</scope>
    <source>
        <strain evidence="1">Kwan_BN1</strain>
    </source>
</reference>
<evidence type="ECO:0000313" key="1">
    <source>
        <dbReference type="EMBL" id="KAF6039989.1"/>
    </source>
</evidence>
<protein>
    <submittedName>
        <fullName evidence="1">VPS52</fullName>
    </submittedName>
</protein>